<dbReference type="GO" id="GO:0072546">
    <property type="term" value="C:EMC complex"/>
    <property type="evidence" value="ECO:0007669"/>
    <property type="project" value="InterPro"/>
</dbReference>
<dbReference type="InterPro" id="IPR005366">
    <property type="entry name" value="EMC8/9"/>
</dbReference>
<dbReference type="PANTHER" id="PTHR12941">
    <property type="entry name" value="ER MEMBRANE PROTEIN COMPLEX"/>
    <property type="match status" value="1"/>
</dbReference>
<dbReference type="Gene3D" id="3.40.140.10">
    <property type="entry name" value="Cytidine Deaminase, domain 2"/>
    <property type="match status" value="1"/>
</dbReference>
<dbReference type="PROSITE" id="PS50249">
    <property type="entry name" value="MPN"/>
    <property type="match status" value="1"/>
</dbReference>
<dbReference type="EMBL" id="JANVFU010000015">
    <property type="protein sequence ID" value="KAJ3740179.1"/>
    <property type="molecule type" value="Genomic_DNA"/>
</dbReference>
<evidence type="ECO:0000256" key="1">
    <source>
        <dbReference type="ARBA" id="ARBA00007461"/>
    </source>
</evidence>
<evidence type="ECO:0000313" key="4">
    <source>
        <dbReference type="Proteomes" id="UP001142393"/>
    </source>
</evidence>
<organism evidence="3 4">
    <name type="scientific">Lentinula detonsa</name>
    <dbReference type="NCBI Taxonomy" id="2804962"/>
    <lineage>
        <taxon>Eukaryota</taxon>
        <taxon>Fungi</taxon>
        <taxon>Dikarya</taxon>
        <taxon>Basidiomycota</taxon>
        <taxon>Agaricomycotina</taxon>
        <taxon>Agaricomycetes</taxon>
        <taxon>Agaricomycetidae</taxon>
        <taxon>Agaricales</taxon>
        <taxon>Marasmiineae</taxon>
        <taxon>Omphalotaceae</taxon>
        <taxon>Lentinula</taxon>
    </lineage>
</organism>
<dbReference type="CDD" id="cd08060">
    <property type="entry name" value="MPN_UPF0172"/>
    <property type="match status" value="1"/>
</dbReference>
<proteinExistence type="inferred from homology"/>
<gene>
    <name evidence="3" type="ORF">DFH05DRAFT_1552555</name>
</gene>
<dbReference type="PANTHER" id="PTHR12941:SF10">
    <property type="entry name" value="ER MEMBRANE PROTEIN COMPLEX SUBUNIT 8_9 HOMOLOG"/>
    <property type="match status" value="1"/>
</dbReference>
<dbReference type="Pfam" id="PF03665">
    <property type="entry name" value="UPF0172"/>
    <property type="match status" value="1"/>
</dbReference>
<comment type="similarity">
    <text evidence="1">Belongs to the EMC8/EMC9 family.</text>
</comment>
<dbReference type="Proteomes" id="UP001142393">
    <property type="component" value="Unassembled WGS sequence"/>
</dbReference>
<sequence length="208" mass="22879">MVNYTVGQLAYLKIFFHAAKHPHLQVNGVLLGKKVSETVEIIDAVPLLHHWTSLSPMMEIGLDLARRHAESLELQLVGYYQACERLDDTALAPVGERVASKVKEGFTHAVALVIDGDKIGSPDNAALIPYLAQSPSSSWRPYSDAGTAVPFSSGSSFSLSPPDLPARAVSLVRDQQLQHKFGDFDDHLEDVTIDWLRNKAAMTFDIQE</sequence>
<evidence type="ECO:0000313" key="3">
    <source>
        <dbReference type="EMBL" id="KAJ3740179.1"/>
    </source>
</evidence>
<protein>
    <recommendedName>
        <fullName evidence="2">MPN domain-containing protein</fullName>
    </recommendedName>
</protein>
<reference evidence="3 4" key="1">
    <citation type="journal article" date="2023" name="Proc. Natl. Acad. Sci. U.S.A.">
        <title>A global phylogenomic analysis of the shiitake genus Lentinula.</title>
        <authorList>
            <person name="Sierra-Patev S."/>
            <person name="Min B."/>
            <person name="Naranjo-Ortiz M."/>
            <person name="Looney B."/>
            <person name="Konkel Z."/>
            <person name="Slot J.C."/>
            <person name="Sakamoto Y."/>
            <person name="Steenwyk J.L."/>
            <person name="Rokas A."/>
            <person name="Carro J."/>
            <person name="Camarero S."/>
            <person name="Ferreira P."/>
            <person name="Molpeceres G."/>
            <person name="Ruiz-Duenas F.J."/>
            <person name="Serrano A."/>
            <person name="Henrissat B."/>
            <person name="Drula E."/>
            <person name="Hughes K.W."/>
            <person name="Mata J.L."/>
            <person name="Ishikawa N.K."/>
            <person name="Vargas-Isla R."/>
            <person name="Ushijima S."/>
            <person name="Smith C.A."/>
            <person name="Donoghue J."/>
            <person name="Ahrendt S."/>
            <person name="Andreopoulos W."/>
            <person name="He G."/>
            <person name="LaButti K."/>
            <person name="Lipzen A."/>
            <person name="Ng V."/>
            <person name="Riley R."/>
            <person name="Sandor L."/>
            <person name="Barry K."/>
            <person name="Martinez A.T."/>
            <person name="Xiao Y."/>
            <person name="Gibbons J.G."/>
            <person name="Terashima K."/>
            <person name="Grigoriev I.V."/>
            <person name="Hibbett D."/>
        </authorList>
    </citation>
    <scope>NUCLEOTIDE SEQUENCE [LARGE SCALE GENOMIC DNA]</scope>
    <source>
        <strain evidence="3 4">TFB7810</strain>
    </source>
</reference>
<keyword evidence="4" id="KW-1185">Reference proteome</keyword>
<feature type="domain" description="MPN" evidence="2">
    <location>
        <begin position="4"/>
        <end position="133"/>
    </location>
</feature>
<evidence type="ECO:0000259" key="2">
    <source>
        <dbReference type="PROSITE" id="PS50249"/>
    </source>
</evidence>
<dbReference type="InterPro" id="IPR037518">
    <property type="entry name" value="MPN"/>
</dbReference>
<accession>A0A9W8NSU8</accession>
<dbReference type="AlphaFoldDB" id="A0A9W8NSU8"/>
<name>A0A9W8NSU8_9AGAR</name>
<comment type="caution">
    <text evidence="3">The sequence shown here is derived from an EMBL/GenBank/DDBJ whole genome shotgun (WGS) entry which is preliminary data.</text>
</comment>